<proteinExistence type="predicted"/>
<reference evidence="3 4" key="1">
    <citation type="submission" date="2016-06" db="EMBL/GenBank/DDBJ databases">
        <authorList>
            <person name="Kjaerup R.B."/>
            <person name="Dalgaard T.S."/>
            <person name="Juul-Madsen H.R."/>
        </authorList>
    </citation>
    <scope>NUCLEOTIDE SEQUENCE [LARGE SCALE GENOMIC DNA]</scope>
    <source>
        <strain evidence="3 4">DSM 43363</strain>
    </source>
</reference>
<dbReference type="InterPro" id="IPR036661">
    <property type="entry name" value="Luciferase-like_sf"/>
</dbReference>
<gene>
    <name evidence="3" type="ORF">GA0070608_4140</name>
</gene>
<dbReference type="GO" id="GO:0016705">
    <property type="term" value="F:oxidoreductase activity, acting on paired donors, with incorporation or reduction of molecular oxygen"/>
    <property type="evidence" value="ECO:0007669"/>
    <property type="project" value="InterPro"/>
</dbReference>
<feature type="domain" description="Luciferase-like" evidence="2">
    <location>
        <begin position="14"/>
        <end position="318"/>
    </location>
</feature>
<dbReference type="EMBL" id="FMIC01000002">
    <property type="protein sequence ID" value="SCL69809.1"/>
    <property type="molecule type" value="Genomic_DNA"/>
</dbReference>
<dbReference type="PANTHER" id="PTHR43244">
    <property type="match status" value="1"/>
</dbReference>
<dbReference type="PANTHER" id="PTHR43244:SF2">
    <property type="entry name" value="CONSERVED HYPOTHETICAL ALANINE AND PROLINE-RICH PROTEIN"/>
    <property type="match status" value="1"/>
</dbReference>
<dbReference type="STRING" id="47871.GA0070608_4140"/>
<dbReference type="CDD" id="cd01097">
    <property type="entry name" value="Tetrahydromethanopterin_reductase"/>
    <property type="match status" value="1"/>
</dbReference>
<dbReference type="SUPFAM" id="SSF51679">
    <property type="entry name" value="Bacterial luciferase-like"/>
    <property type="match status" value="1"/>
</dbReference>
<dbReference type="Gene3D" id="3.20.20.30">
    <property type="entry name" value="Luciferase-like domain"/>
    <property type="match status" value="1"/>
</dbReference>
<dbReference type="Pfam" id="PF00296">
    <property type="entry name" value="Bac_luciferase"/>
    <property type="match status" value="1"/>
</dbReference>
<accession>A0A1C6VTX0</accession>
<evidence type="ECO:0000256" key="1">
    <source>
        <dbReference type="SAM" id="MobiDB-lite"/>
    </source>
</evidence>
<dbReference type="InterPro" id="IPR011251">
    <property type="entry name" value="Luciferase-like_dom"/>
</dbReference>
<dbReference type="InterPro" id="IPR050564">
    <property type="entry name" value="F420-G6PD/mer"/>
</dbReference>
<evidence type="ECO:0000313" key="3">
    <source>
        <dbReference type="EMBL" id="SCL69809.1"/>
    </source>
</evidence>
<protein>
    <submittedName>
        <fullName evidence="3">Probable F420-dependent oxidoreductase, MSMEG_2256 family</fullName>
    </submittedName>
</protein>
<dbReference type="Proteomes" id="UP000199343">
    <property type="component" value="Unassembled WGS sequence"/>
</dbReference>
<feature type="region of interest" description="Disordered" evidence="1">
    <location>
        <begin position="353"/>
        <end position="382"/>
    </location>
</feature>
<dbReference type="RefSeq" id="WP_218107535.1">
    <property type="nucleotide sequence ID" value="NZ_FMIC01000002.1"/>
</dbReference>
<sequence>MTAPQVPVTPMELATTLPPTTALREVPAVVARIERLGFDTVHVPETTHDSLAVALLAAEHTSRITVRTSMTLAFPRSPMVTAYAAWDLARFSEGRFQLGLATQVRGNIVGRFSVPWDRPAENLRDYLASIRAIFAAFTTGGPLEHEGSHYRFTRLQPYFNPGPLSTAAPALYTGGVNRRVCEVAGELADGFVTHATNSHPSHLRTVVLPALRAGAQRAGRAGIPRVVVVSKSITGPTQAALAASRDSARQELAFLFSTPAYRTTLDRLGLGRVGERLAEMAASGRWAGLADTLDDETLATLIPHGTYAELPDVLEQAYGGLADGLGLGLPLDPDDDEDFGALLVRLRRIPTSTAACDPPAAGDPSDETTSAPRSGAGSETLS</sequence>
<evidence type="ECO:0000313" key="4">
    <source>
        <dbReference type="Proteomes" id="UP000199343"/>
    </source>
</evidence>
<dbReference type="NCBIfam" id="TIGR03617">
    <property type="entry name" value="F420_MSMEG_2256"/>
    <property type="match status" value="1"/>
</dbReference>
<name>A0A1C6VTX0_9ACTN</name>
<dbReference type="AlphaFoldDB" id="A0A1C6VTX0"/>
<dbReference type="InterPro" id="IPR019919">
    <property type="entry name" value="Lucif-like_OxRdtase_MSMEG_2256"/>
</dbReference>
<evidence type="ECO:0000259" key="2">
    <source>
        <dbReference type="Pfam" id="PF00296"/>
    </source>
</evidence>
<feature type="compositionally biased region" description="Polar residues" evidence="1">
    <location>
        <begin position="367"/>
        <end position="382"/>
    </location>
</feature>
<organism evidence="3 4">
    <name type="scientific">Micromonospora peucetia</name>
    <dbReference type="NCBI Taxonomy" id="47871"/>
    <lineage>
        <taxon>Bacteria</taxon>
        <taxon>Bacillati</taxon>
        <taxon>Actinomycetota</taxon>
        <taxon>Actinomycetes</taxon>
        <taxon>Micromonosporales</taxon>
        <taxon>Micromonosporaceae</taxon>
        <taxon>Micromonospora</taxon>
    </lineage>
</organism>